<proteinExistence type="predicted"/>
<name>A0A6H1NYA0_PRIMG</name>
<keyword evidence="1" id="KW-0472">Membrane</keyword>
<evidence type="ECO:0000313" key="3">
    <source>
        <dbReference type="Proteomes" id="UP000501868"/>
    </source>
</evidence>
<protein>
    <recommendedName>
        <fullName evidence="4">Zinc-finger domain-containing protein</fullName>
    </recommendedName>
</protein>
<sequence>MKHYTYDEWLQYVNDEINENSRQELEDHLYSCDQCLNQYLMAVEANESSLPILSDMSEFTDSVMAEVSKQKIVVPDTVRNLNTMLMVPSVPDTKNDTKNDAKTKMKKKPFYQQAAFHYLLAAAATILLTFTGAFQSLATYANALESPQPQVQKKKHSVTEGVINKTFAWMDSLEKKEAVKK</sequence>
<dbReference type="AlphaFoldDB" id="A0A6H1NYA0"/>
<keyword evidence="1" id="KW-0812">Transmembrane</keyword>
<accession>A0A6H1NYA0</accession>
<gene>
    <name evidence="2" type="ORF">HFZ78_05540</name>
</gene>
<evidence type="ECO:0008006" key="4">
    <source>
        <dbReference type="Google" id="ProtNLM"/>
    </source>
</evidence>
<reference evidence="2 3" key="2">
    <citation type="submission" date="2020-04" db="EMBL/GenBank/DDBJ databases">
        <authorList>
            <person name="Fomenkov A."/>
            <person name="Anton B.P."/>
            <person name="Roberts R.J."/>
        </authorList>
    </citation>
    <scope>NUCLEOTIDE SEQUENCE [LARGE SCALE GENOMIC DNA]</scope>
    <source>
        <strain evidence="2 3">S2</strain>
    </source>
</reference>
<dbReference type="Proteomes" id="UP000501868">
    <property type="component" value="Chromosome"/>
</dbReference>
<evidence type="ECO:0000256" key="1">
    <source>
        <dbReference type="SAM" id="Phobius"/>
    </source>
</evidence>
<reference evidence="2 3" key="1">
    <citation type="submission" date="2020-04" db="EMBL/GenBank/DDBJ databases">
        <title>Genome-Wide Identification of 5-Methylcytosine Sites in Bacterial Genomes By High-Throughput Sequencing of MspJI Restriction Fragments.</title>
        <authorList>
            <person name="Wu V."/>
        </authorList>
    </citation>
    <scope>NUCLEOTIDE SEQUENCE [LARGE SCALE GENOMIC DNA]</scope>
    <source>
        <strain evidence="2 3">S2</strain>
    </source>
</reference>
<evidence type="ECO:0000313" key="2">
    <source>
        <dbReference type="EMBL" id="QIZ06253.1"/>
    </source>
</evidence>
<organism evidence="2 3">
    <name type="scientific">Priestia megaterium</name>
    <name type="common">Bacillus megaterium</name>
    <dbReference type="NCBI Taxonomy" id="1404"/>
    <lineage>
        <taxon>Bacteria</taxon>
        <taxon>Bacillati</taxon>
        <taxon>Bacillota</taxon>
        <taxon>Bacilli</taxon>
        <taxon>Bacillales</taxon>
        <taxon>Bacillaceae</taxon>
        <taxon>Priestia</taxon>
    </lineage>
</organism>
<keyword evidence="1" id="KW-1133">Transmembrane helix</keyword>
<dbReference type="EMBL" id="CP051128">
    <property type="protein sequence ID" value="QIZ06253.1"/>
    <property type="molecule type" value="Genomic_DNA"/>
</dbReference>
<feature type="transmembrane region" description="Helical" evidence="1">
    <location>
        <begin position="114"/>
        <end position="134"/>
    </location>
</feature>